<keyword evidence="1" id="KW-0472">Membrane</keyword>
<keyword evidence="1" id="KW-0812">Transmembrane</keyword>
<keyword evidence="1" id="KW-1133">Transmembrane helix</keyword>
<evidence type="ECO:0008006" key="4">
    <source>
        <dbReference type="Google" id="ProtNLM"/>
    </source>
</evidence>
<dbReference type="Proteomes" id="UP000266482">
    <property type="component" value="Unassembled WGS sequence"/>
</dbReference>
<protein>
    <recommendedName>
        <fullName evidence="4">DUF3601 domain-containing protein</fullName>
    </recommendedName>
</protein>
<dbReference type="EMBL" id="QXQA01000017">
    <property type="protein sequence ID" value="RIX49897.1"/>
    <property type="molecule type" value="Genomic_DNA"/>
</dbReference>
<accession>A0A3A1UMW6</accession>
<keyword evidence="3" id="KW-1185">Reference proteome</keyword>
<gene>
    <name evidence="2" type="ORF">D3P08_21740</name>
</gene>
<feature type="transmembrane region" description="Helical" evidence="1">
    <location>
        <begin position="7"/>
        <end position="25"/>
    </location>
</feature>
<sequence length="182" mass="21132">MIKVQVFLFIIGLLVFLFGLLYGFAGGDLALLLAGFVAGPLLMGLSKVIQLLEEISHKLLRMPFTLDQVWQVIKNSPKYETESKSFEVYPNPRGNSQYQLAVFDDEYYIKARVFKKYIKPNENEIVFELPNQEPITLQKSYAYYPGVELFDFRGQVFVMLKKINVYPMIEGDTLKLEYFEEE</sequence>
<feature type="transmembrane region" description="Helical" evidence="1">
    <location>
        <begin position="31"/>
        <end position="52"/>
    </location>
</feature>
<evidence type="ECO:0000313" key="3">
    <source>
        <dbReference type="Proteomes" id="UP000266482"/>
    </source>
</evidence>
<evidence type="ECO:0000256" key="1">
    <source>
        <dbReference type="SAM" id="Phobius"/>
    </source>
</evidence>
<organism evidence="2 3">
    <name type="scientific">Paenibacillus nanensis</name>
    <dbReference type="NCBI Taxonomy" id="393251"/>
    <lineage>
        <taxon>Bacteria</taxon>
        <taxon>Bacillati</taxon>
        <taxon>Bacillota</taxon>
        <taxon>Bacilli</taxon>
        <taxon>Bacillales</taxon>
        <taxon>Paenibacillaceae</taxon>
        <taxon>Paenibacillus</taxon>
    </lineage>
</organism>
<reference evidence="2 3" key="1">
    <citation type="submission" date="2018-09" db="EMBL/GenBank/DDBJ databases">
        <title>Paenibacillus aracenensis nov. sp. isolated from a cave in southern Spain.</title>
        <authorList>
            <person name="Jurado V."/>
            <person name="Gutierrez-Patricio S."/>
            <person name="Gonzalez-Pimentel J.L."/>
            <person name="Miller A.Z."/>
            <person name="Laiz L."/>
            <person name="Saiz-Jimenez C."/>
        </authorList>
    </citation>
    <scope>NUCLEOTIDE SEQUENCE [LARGE SCALE GENOMIC DNA]</scope>
    <source>
        <strain evidence="2 3">DSM 22867</strain>
    </source>
</reference>
<evidence type="ECO:0000313" key="2">
    <source>
        <dbReference type="EMBL" id="RIX49897.1"/>
    </source>
</evidence>
<dbReference type="RefSeq" id="WP_119602228.1">
    <property type="nucleotide sequence ID" value="NZ_QXQA01000017.1"/>
</dbReference>
<name>A0A3A1UMW6_9BACL</name>
<comment type="caution">
    <text evidence="2">The sequence shown here is derived from an EMBL/GenBank/DDBJ whole genome shotgun (WGS) entry which is preliminary data.</text>
</comment>
<dbReference type="AlphaFoldDB" id="A0A3A1UMW6"/>
<proteinExistence type="predicted"/>